<evidence type="ECO:0000313" key="3">
    <source>
        <dbReference type="EMBL" id="MQL79316.1"/>
    </source>
</evidence>
<keyword evidence="4" id="KW-1185">Reference proteome</keyword>
<dbReference type="Pfam" id="PF01585">
    <property type="entry name" value="G-patch"/>
    <property type="match status" value="1"/>
</dbReference>
<feature type="compositionally biased region" description="Polar residues" evidence="1">
    <location>
        <begin position="313"/>
        <end position="338"/>
    </location>
</feature>
<proteinExistence type="predicted"/>
<dbReference type="GO" id="GO:0003676">
    <property type="term" value="F:nucleic acid binding"/>
    <property type="evidence" value="ECO:0007669"/>
    <property type="project" value="InterPro"/>
</dbReference>
<evidence type="ECO:0000313" key="4">
    <source>
        <dbReference type="Proteomes" id="UP000652761"/>
    </source>
</evidence>
<reference evidence="3" key="1">
    <citation type="submission" date="2017-07" db="EMBL/GenBank/DDBJ databases">
        <title>Taro Niue Genome Assembly and Annotation.</title>
        <authorList>
            <person name="Atibalentja N."/>
            <person name="Keating K."/>
            <person name="Fields C.J."/>
        </authorList>
    </citation>
    <scope>NUCLEOTIDE SEQUENCE</scope>
    <source>
        <strain evidence="3">Niue_2</strain>
        <tissue evidence="3">Leaf</tissue>
    </source>
</reference>
<dbReference type="AlphaFoldDB" id="A0A843UAX2"/>
<feature type="region of interest" description="Disordered" evidence="1">
    <location>
        <begin position="313"/>
        <end position="342"/>
    </location>
</feature>
<feature type="domain" description="G-patch" evidence="2">
    <location>
        <begin position="28"/>
        <end position="74"/>
    </location>
</feature>
<dbReference type="EMBL" id="NMUH01000448">
    <property type="protein sequence ID" value="MQL79316.1"/>
    <property type="molecule type" value="Genomic_DNA"/>
</dbReference>
<accession>A0A843UAX2</accession>
<dbReference type="Proteomes" id="UP000652761">
    <property type="component" value="Unassembled WGS sequence"/>
</dbReference>
<name>A0A843UAX2_COLES</name>
<gene>
    <name evidence="3" type="ORF">Taro_011756</name>
</gene>
<sequence length="371" mass="39050">MSVLEAPNVYPGPSKSPINAAVRRSKIITEKGWHIMRQMGYQSGKRLGAQLQGRTEAVKDCKMRPRAGLGYKPSRTKQQPGHPLTWSLWEHFKRGALQPGNEQTTTVTAKFARHPPSATYQIAGRHSPSKYIKRTETEPEWSFWFDIKQRSQAGETAATTKLRAGLVPSGTTLISTSLSGTTPTEISSPGIAPAPISPPGNTPNSVSLPGIAPIPASHPGNAPISVSILGIAPALIFIPGNTPTFISVPGIAPTSIVVPGIAPTLISVPGNAPVHSSSPGNAPVSSFSSGTNTFCKGSVNTTISGVDTMVQNKGRNVKKSPSQVDNSPEQVDTGSSQVDTRDLSQGIVLPVWDSVSTHLLGRSTHSGISVT</sequence>
<evidence type="ECO:0000259" key="2">
    <source>
        <dbReference type="PROSITE" id="PS50174"/>
    </source>
</evidence>
<evidence type="ECO:0000256" key="1">
    <source>
        <dbReference type="SAM" id="MobiDB-lite"/>
    </source>
</evidence>
<protein>
    <recommendedName>
        <fullName evidence="2">G-patch domain-containing protein</fullName>
    </recommendedName>
</protein>
<dbReference type="PROSITE" id="PS50174">
    <property type="entry name" value="G_PATCH"/>
    <property type="match status" value="1"/>
</dbReference>
<comment type="caution">
    <text evidence="3">The sequence shown here is derived from an EMBL/GenBank/DDBJ whole genome shotgun (WGS) entry which is preliminary data.</text>
</comment>
<organism evidence="3 4">
    <name type="scientific">Colocasia esculenta</name>
    <name type="common">Wild taro</name>
    <name type="synonym">Arum esculentum</name>
    <dbReference type="NCBI Taxonomy" id="4460"/>
    <lineage>
        <taxon>Eukaryota</taxon>
        <taxon>Viridiplantae</taxon>
        <taxon>Streptophyta</taxon>
        <taxon>Embryophyta</taxon>
        <taxon>Tracheophyta</taxon>
        <taxon>Spermatophyta</taxon>
        <taxon>Magnoliopsida</taxon>
        <taxon>Liliopsida</taxon>
        <taxon>Araceae</taxon>
        <taxon>Aroideae</taxon>
        <taxon>Colocasieae</taxon>
        <taxon>Colocasia</taxon>
    </lineage>
</organism>
<dbReference type="InterPro" id="IPR000467">
    <property type="entry name" value="G_patch_dom"/>
</dbReference>